<proteinExistence type="predicted"/>
<evidence type="ECO:0000256" key="1">
    <source>
        <dbReference type="SAM" id="MobiDB-lite"/>
    </source>
</evidence>
<dbReference type="AlphaFoldDB" id="A0A1C3E8E5"/>
<evidence type="ECO:0000313" key="2">
    <source>
        <dbReference type="EMBL" id="ODA29496.1"/>
    </source>
</evidence>
<dbReference type="STRING" id="1841610.A6X21_08580"/>
<evidence type="ECO:0000313" key="3">
    <source>
        <dbReference type="Proteomes" id="UP000094828"/>
    </source>
</evidence>
<protein>
    <submittedName>
        <fullName evidence="2">Uncharacterized protein</fullName>
    </submittedName>
</protein>
<feature type="region of interest" description="Disordered" evidence="1">
    <location>
        <begin position="20"/>
        <end position="45"/>
    </location>
</feature>
<comment type="caution">
    <text evidence="2">The sequence shown here is derived from an EMBL/GenBank/DDBJ whole genome shotgun (WGS) entry which is preliminary data.</text>
</comment>
<dbReference type="EMBL" id="LYDR01000128">
    <property type="protein sequence ID" value="ODA29496.1"/>
    <property type="molecule type" value="Genomic_DNA"/>
</dbReference>
<accession>A0A1C3E8E5</accession>
<organism evidence="2 3">
    <name type="scientific">Planctopirus hydrillae</name>
    <dbReference type="NCBI Taxonomy" id="1841610"/>
    <lineage>
        <taxon>Bacteria</taxon>
        <taxon>Pseudomonadati</taxon>
        <taxon>Planctomycetota</taxon>
        <taxon>Planctomycetia</taxon>
        <taxon>Planctomycetales</taxon>
        <taxon>Planctomycetaceae</taxon>
        <taxon>Planctopirus</taxon>
    </lineage>
</organism>
<name>A0A1C3E8E5_9PLAN</name>
<keyword evidence="3" id="KW-1185">Reference proteome</keyword>
<dbReference type="Proteomes" id="UP000094828">
    <property type="component" value="Unassembled WGS sequence"/>
</dbReference>
<reference evidence="2 3" key="1">
    <citation type="submission" date="2016-05" db="EMBL/GenBank/DDBJ databases">
        <title>Genomic and physiological characterization of Planctopirus sp. isolated from fresh water lake.</title>
        <authorList>
            <person name="Subhash Y."/>
            <person name="Ramana C."/>
        </authorList>
    </citation>
    <scope>NUCLEOTIDE SEQUENCE [LARGE SCALE GENOMIC DNA]</scope>
    <source>
        <strain evidence="2 3">JC280</strain>
    </source>
</reference>
<sequence>MPTPPRLHEDLTAVYLASQPTARPSPIRHTKLHRQGGTAGWPSSGFKEASSNELIIIIRDASRAGVHVQKFKFFAHPFGSPPRAASSNARCMPMHQFARTVAKSPSPFDLLPL</sequence>
<gene>
    <name evidence="2" type="ORF">A6X21_08580</name>
</gene>